<keyword evidence="20" id="KW-0812">Transmembrane</keyword>
<proteinExistence type="inferred from homology"/>
<dbReference type="PANTHER" id="PTHR13619:SF0">
    <property type="entry name" value="PHOSPHATIDATE CYTIDYLYLTRANSFERASE, MITOCHONDRIAL"/>
    <property type="match status" value="1"/>
</dbReference>
<evidence type="ECO:0000256" key="16">
    <source>
        <dbReference type="ARBA" id="ARBA00023209"/>
    </source>
</evidence>
<comment type="pathway">
    <text evidence="4">Lipid metabolism.</text>
</comment>
<comment type="subcellular location">
    <subcellularLocation>
        <location evidence="2">Mitochondrion inner membrane</location>
        <topology evidence="2">Peripheral membrane protein</topology>
        <orientation evidence="2">Matrix side</orientation>
    </subcellularLocation>
</comment>
<keyword evidence="8" id="KW-0444">Lipid biosynthesis</keyword>
<dbReference type="PANTHER" id="PTHR13619">
    <property type="entry name" value="PHOSPHATIDATE CYTIDYLYLTRANSFERASE, MITOCHONDRIAL"/>
    <property type="match status" value="1"/>
</dbReference>
<keyword evidence="16" id="KW-0594">Phospholipid biosynthesis</keyword>
<comment type="cofactor">
    <cofactor evidence="1">
        <name>Mg(2+)</name>
        <dbReference type="ChEBI" id="CHEBI:18420"/>
    </cofactor>
</comment>
<evidence type="ECO:0000256" key="14">
    <source>
        <dbReference type="ARBA" id="ARBA00023128"/>
    </source>
</evidence>
<name>A0A3M7QTD5_BRAPC</name>
<keyword evidence="12" id="KW-0460">Magnesium</keyword>
<dbReference type="OrthoDB" id="341477at2759"/>
<evidence type="ECO:0000256" key="4">
    <source>
        <dbReference type="ARBA" id="ARBA00005189"/>
    </source>
</evidence>
<keyword evidence="15 20" id="KW-0472">Membrane</keyword>
<evidence type="ECO:0000256" key="8">
    <source>
        <dbReference type="ARBA" id="ARBA00022516"/>
    </source>
</evidence>
<keyword evidence="14" id="KW-0496">Mitochondrion</keyword>
<evidence type="ECO:0000256" key="11">
    <source>
        <dbReference type="ARBA" id="ARBA00022792"/>
    </source>
</evidence>
<evidence type="ECO:0000256" key="13">
    <source>
        <dbReference type="ARBA" id="ARBA00023098"/>
    </source>
</evidence>
<dbReference type="GO" id="GO:0004605">
    <property type="term" value="F:phosphatidate cytidylyltransferase activity"/>
    <property type="evidence" value="ECO:0007669"/>
    <property type="project" value="UniProtKB-EC"/>
</dbReference>
<evidence type="ECO:0000256" key="20">
    <source>
        <dbReference type="SAM" id="Phobius"/>
    </source>
</evidence>
<evidence type="ECO:0000256" key="6">
    <source>
        <dbReference type="ARBA" id="ARBA00012487"/>
    </source>
</evidence>
<keyword evidence="22" id="KW-1185">Reference proteome</keyword>
<dbReference type="GO" id="GO:0016024">
    <property type="term" value="P:CDP-diacylglycerol biosynthetic process"/>
    <property type="evidence" value="ECO:0007669"/>
    <property type="project" value="UniProtKB-UniPathway"/>
</dbReference>
<dbReference type="GO" id="GO:0005743">
    <property type="term" value="C:mitochondrial inner membrane"/>
    <property type="evidence" value="ECO:0007669"/>
    <property type="project" value="UniProtKB-SubCell"/>
</dbReference>
<dbReference type="UniPathway" id="UPA00557">
    <property type="reaction ID" value="UER00614"/>
</dbReference>
<dbReference type="InterPro" id="IPR015222">
    <property type="entry name" value="Tam41"/>
</dbReference>
<comment type="similarity">
    <text evidence="5">Belongs to the TAM41 family.</text>
</comment>
<keyword evidence="9" id="KW-0808">Transferase</keyword>
<accession>A0A3M7QTD5</accession>
<feature type="transmembrane region" description="Helical" evidence="20">
    <location>
        <begin position="417"/>
        <end position="438"/>
    </location>
</feature>
<evidence type="ECO:0000256" key="19">
    <source>
        <dbReference type="ARBA" id="ARBA00031502"/>
    </source>
</evidence>
<evidence type="ECO:0000256" key="5">
    <source>
        <dbReference type="ARBA" id="ARBA00005458"/>
    </source>
</evidence>
<evidence type="ECO:0000256" key="2">
    <source>
        <dbReference type="ARBA" id="ARBA00004443"/>
    </source>
</evidence>
<evidence type="ECO:0000256" key="15">
    <source>
        <dbReference type="ARBA" id="ARBA00023136"/>
    </source>
</evidence>
<feature type="transmembrane region" description="Helical" evidence="20">
    <location>
        <begin position="384"/>
        <end position="405"/>
    </location>
</feature>
<organism evidence="21 22">
    <name type="scientific">Brachionus plicatilis</name>
    <name type="common">Marine rotifer</name>
    <name type="synonym">Brachionus muelleri</name>
    <dbReference type="NCBI Taxonomy" id="10195"/>
    <lineage>
        <taxon>Eukaryota</taxon>
        <taxon>Metazoa</taxon>
        <taxon>Spiralia</taxon>
        <taxon>Gnathifera</taxon>
        <taxon>Rotifera</taxon>
        <taxon>Eurotatoria</taxon>
        <taxon>Monogononta</taxon>
        <taxon>Pseudotrocha</taxon>
        <taxon>Ploima</taxon>
        <taxon>Brachionidae</taxon>
        <taxon>Brachionus</taxon>
    </lineage>
</organism>
<evidence type="ECO:0000256" key="7">
    <source>
        <dbReference type="ARBA" id="ARBA00018337"/>
    </source>
</evidence>
<evidence type="ECO:0000256" key="18">
    <source>
        <dbReference type="ARBA" id="ARBA00029893"/>
    </source>
</evidence>
<dbReference type="STRING" id="10195.A0A3M7QTD5"/>
<gene>
    <name evidence="21" type="ORF">BpHYR1_011264</name>
</gene>
<dbReference type="AlphaFoldDB" id="A0A3M7QTD5"/>
<dbReference type="Pfam" id="PF09139">
    <property type="entry name" value="Tam41_Mmp37"/>
    <property type="match status" value="2"/>
</dbReference>
<comment type="pathway">
    <text evidence="3">Phospholipid metabolism; CDP-diacylglycerol biosynthesis; CDP-diacylglycerol from sn-glycerol 3-phosphate: step 3/3.</text>
</comment>
<protein>
    <recommendedName>
        <fullName evidence="7">Phosphatidate cytidylyltransferase, mitochondrial</fullName>
        <ecNumber evidence="6">2.7.7.41</ecNumber>
    </recommendedName>
    <alternativeName>
        <fullName evidence="18">CDP-diacylglycerol synthase</fullName>
    </alternativeName>
    <alternativeName>
        <fullName evidence="19">Mitochondrial translocator assembly and maintenance protein 41 homolog</fullName>
    </alternativeName>
</protein>
<reference evidence="21 22" key="1">
    <citation type="journal article" date="2018" name="Sci. Rep.">
        <title>Genomic signatures of local adaptation to the degree of environmental predictability in rotifers.</title>
        <authorList>
            <person name="Franch-Gras L."/>
            <person name="Hahn C."/>
            <person name="Garcia-Roger E.M."/>
            <person name="Carmona M.J."/>
            <person name="Serra M."/>
            <person name="Gomez A."/>
        </authorList>
    </citation>
    <scope>NUCLEOTIDE SEQUENCE [LARGE SCALE GENOMIC DNA]</scope>
    <source>
        <strain evidence="21">HYR1</strain>
    </source>
</reference>
<dbReference type="EMBL" id="REGN01005208">
    <property type="protein sequence ID" value="RNA14321.1"/>
    <property type="molecule type" value="Genomic_DNA"/>
</dbReference>
<evidence type="ECO:0000256" key="1">
    <source>
        <dbReference type="ARBA" id="ARBA00001946"/>
    </source>
</evidence>
<evidence type="ECO:0000256" key="9">
    <source>
        <dbReference type="ARBA" id="ARBA00022679"/>
    </source>
</evidence>
<keyword evidence="17" id="KW-1208">Phospholipid metabolism</keyword>
<evidence type="ECO:0000256" key="12">
    <source>
        <dbReference type="ARBA" id="ARBA00022842"/>
    </source>
</evidence>
<evidence type="ECO:0000313" key="22">
    <source>
        <dbReference type="Proteomes" id="UP000276133"/>
    </source>
</evidence>
<evidence type="ECO:0000256" key="3">
    <source>
        <dbReference type="ARBA" id="ARBA00005119"/>
    </source>
</evidence>
<keyword evidence="11" id="KW-0999">Mitochondrion inner membrane</keyword>
<keyword evidence="20" id="KW-1133">Transmembrane helix</keyword>
<sequence>MSHLLFQKILTKFPDKYIKFAFAYGSGVFKQLENDTTKTKSMTDFVFVVDDSIKFHDENLRLNSSHYSFLKHLGPYYLNRIQNDFGAACFYNTLVPLKIDGENFLIKYGIVGEEALIRDLYDWDYLYLSGRLQKPVRILKKPVPKPSPDTNTSTTDSQIDTNAEDINLNYSLDSVSKSIDLALQTNLKNALHTALLLLPEKFSLFDLFLCITSLSYSGDFRMIVGENKQKIENIVKPQMERFTHLYRPYLVKESIENRLECNFENGQVSQSLSQASVYHHLSLLPKNLIQTMINHKFKTTHYYDLEEYIYKLTNRIDYRDIVHEAATSIVKKSIRIDVGVQMNYYLKDWFNNLKKCGLFEINSNNYLKTNNELDPRSKNVLQRLMLLFTSTTSFLSINCLLLCFLTKYISTGDKQFGLMFLLVTFVVLTCCLFFYPSYDLISIGYINLRIMRWIYSITAISIHKFVQI</sequence>
<comment type="caution">
    <text evidence="21">The sequence shown here is derived from an EMBL/GenBank/DDBJ whole genome shotgun (WGS) entry which is preliminary data.</text>
</comment>
<keyword evidence="10" id="KW-0548">Nucleotidyltransferase</keyword>
<dbReference type="Proteomes" id="UP000276133">
    <property type="component" value="Unassembled WGS sequence"/>
</dbReference>
<evidence type="ECO:0000256" key="17">
    <source>
        <dbReference type="ARBA" id="ARBA00023264"/>
    </source>
</evidence>
<dbReference type="EC" id="2.7.7.41" evidence="6"/>
<evidence type="ECO:0000256" key="10">
    <source>
        <dbReference type="ARBA" id="ARBA00022695"/>
    </source>
</evidence>
<evidence type="ECO:0000313" key="21">
    <source>
        <dbReference type="EMBL" id="RNA14321.1"/>
    </source>
</evidence>
<keyword evidence="13" id="KW-0443">Lipid metabolism</keyword>
<dbReference type="GO" id="GO:0032049">
    <property type="term" value="P:cardiolipin biosynthetic process"/>
    <property type="evidence" value="ECO:0007669"/>
    <property type="project" value="InterPro"/>
</dbReference>